<organism evidence="3 4">
    <name type="scientific">Dyadobacter helix</name>
    <dbReference type="NCBI Taxonomy" id="2822344"/>
    <lineage>
        <taxon>Bacteria</taxon>
        <taxon>Pseudomonadati</taxon>
        <taxon>Bacteroidota</taxon>
        <taxon>Cytophagia</taxon>
        <taxon>Cytophagales</taxon>
        <taxon>Spirosomataceae</taxon>
        <taxon>Dyadobacter</taxon>
    </lineage>
</organism>
<dbReference type="Proteomes" id="UP000680038">
    <property type="component" value="Unassembled WGS sequence"/>
</dbReference>
<keyword evidence="1" id="KW-0472">Membrane</keyword>
<sequence length="685" mass="76746">MSFLFPSFLWGLLAVSVPIAIHIFNFRRTKRIFFTNVAFLKAVETQTRSVRKIKHWLVLLTRILAISCLVLAFAQPFLPANEDKAAKKTGITSLYLDNSFSMQNELNTKRYLDVATARLSELLGLFRNATSLQLVTNDFSAQEQGLYSADKIKDRLTTVDLSHSPRTFSEVYKRQKNLISRHQPGGHNQIFWFSDFQKSTAGNLSEIQVDSTDRLFLVPIQAVPEKNIFVDSAWLNTPFIRELQNNVLLVKVSNSGNQEAKNVILKLTLDNTQSSTASVTIPANGSATARFNFNLKGKGYKKGKITFDDYPVTFDNDYYFVLNASPMIRILHIYGQRSENHFIENVYANDSLFSLQSFSVQNMDPGLIKNADLIVLDGVSRLTGSLPADLQDFAQKGGSLGVIPPPVPDVASYSLLLGTMGVTGLNGITPSNAAPLPLAPPDRNSPFFNDVFEESIRQEANLNLPAATPVWSWNNAGQLLLTFRNGQTYLNQVNRGKGRLYLFAAPLAPEYGSMAQHAIFVPIMYKMAAASVREQRTSFTFDENPIVLPVNNEAGNTVYKLRSGKTEIIPIQRAVGNQLLLEIPKGDEGEGLSAGYYDLVKDSQTEQTIALNHNHNESKMDYYSPDDLRKIFSGRKHVQIFDKIDDAAFAEEFRQQNLGTSLWKYFLYAALFFLLLEIALIRLLK</sequence>
<dbReference type="AlphaFoldDB" id="A0A916J9Z3"/>
<feature type="transmembrane region" description="Helical" evidence="1">
    <location>
        <begin position="6"/>
        <end position="24"/>
    </location>
</feature>
<feature type="domain" description="Aerotolerance regulator N-terminal" evidence="2">
    <location>
        <begin position="1"/>
        <end position="76"/>
    </location>
</feature>
<comment type="caution">
    <text evidence="3">The sequence shown here is derived from an EMBL/GenBank/DDBJ whole genome shotgun (WGS) entry which is preliminary data.</text>
</comment>
<feature type="transmembrane region" description="Helical" evidence="1">
    <location>
        <begin position="56"/>
        <end position="78"/>
    </location>
</feature>
<name>A0A916J9Z3_9BACT</name>
<keyword evidence="4" id="KW-1185">Reference proteome</keyword>
<dbReference type="NCBIfam" id="TIGR02226">
    <property type="entry name" value="two_anch"/>
    <property type="match status" value="1"/>
</dbReference>
<evidence type="ECO:0000256" key="1">
    <source>
        <dbReference type="SAM" id="Phobius"/>
    </source>
</evidence>
<dbReference type="InterPro" id="IPR024163">
    <property type="entry name" value="Aerotolerance_reg_N"/>
</dbReference>
<protein>
    <recommendedName>
        <fullName evidence="2">Aerotolerance regulator N-terminal domain-containing protein</fullName>
    </recommendedName>
</protein>
<keyword evidence="1" id="KW-0812">Transmembrane</keyword>
<proteinExistence type="predicted"/>
<evidence type="ECO:0000313" key="3">
    <source>
        <dbReference type="EMBL" id="CAG4993931.1"/>
    </source>
</evidence>
<feature type="transmembrane region" description="Helical" evidence="1">
    <location>
        <begin position="665"/>
        <end position="684"/>
    </location>
</feature>
<accession>A0A916J9Z3</accession>
<dbReference type="RefSeq" id="WP_215237934.1">
    <property type="nucleotide sequence ID" value="NZ_CAJRAF010000001.1"/>
</dbReference>
<dbReference type="EMBL" id="CAJRAF010000001">
    <property type="protein sequence ID" value="CAG4993931.1"/>
    <property type="molecule type" value="Genomic_DNA"/>
</dbReference>
<reference evidence="3" key="1">
    <citation type="submission" date="2021-04" db="EMBL/GenBank/DDBJ databases">
        <authorList>
            <person name="Rodrigo-Torres L."/>
            <person name="Arahal R. D."/>
            <person name="Lucena T."/>
        </authorList>
    </citation>
    <scope>NUCLEOTIDE SEQUENCE</scope>
    <source>
        <strain evidence="3">CECT 9275</strain>
    </source>
</reference>
<keyword evidence="1" id="KW-1133">Transmembrane helix</keyword>
<dbReference type="PANTHER" id="PTHR37464">
    <property type="entry name" value="BLL2463 PROTEIN"/>
    <property type="match status" value="1"/>
</dbReference>
<dbReference type="InterPro" id="IPR013783">
    <property type="entry name" value="Ig-like_fold"/>
</dbReference>
<gene>
    <name evidence="3" type="ORF">DYBT9275_01264</name>
</gene>
<dbReference type="Gene3D" id="2.60.40.10">
    <property type="entry name" value="Immunoglobulins"/>
    <property type="match status" value="1"/>
</dbReference>
<dbReference type="SUPFAM" id="SSF52317">
    <property type="entry name" value="Class I glutamine amidotransferase-like"/>
    <property type="match status" value="1"/>
</dbReference>
<dbReference type="PANTHER" id="PTHR37464:SF1">
    <property type="entry name" value="BLL2463 PROTEIN"/>
    <property type="match status" value="1"/>
</dbReference>
<dbReference type="InterPro" id="IPR011933">
    <property type="entry name" value="Double_TM_dom"/>
</dbReference>
<evidence type="ECO:0000313" key="4">
    <source>
        <dbReference type="Proteomes" id="UP000680038"/>
    </source>
</evidence>
<evidence type="ECO:0000259" key="2">
    <source>
        <dbReference type="Pfam" id="PF07584"/>
    </source>
</evidence>
<dbReference type="Pfam" id="PF07584">
    <property type="entry name" value="BatA"/>
    <property type="match status" value="1"/>
</dbReference>
<dbReference type="InterPro" id="IPR029062">
    <property type="entry name" value="Class_I_gatase-like"/>
</dbReference>